<dbReference type="AlphaFoldDB" id="A0A1X0QRL6"/>
<keyword evidence="1" id="KW-0812">Transmembrane</keyword>
<organism evidence="2">
    <name type="scientific">Rhizopus microsporus var. microsporus</name>
    <dbReference type="NCBI Taxonomy" id="86635"/>
    <lineage>
        <taxon>Eukaryota</taxon>
        <taxon>Fungi</taxon>
        <taxon>Fungi incertae sedis</taxon>
        <taxon>Mucoromycota</taxon>
        <taxon>Mucoromycotina</taxon>
        <taxon>Mucoromycetes</taxon>
        <taxon>Mucorales</taxon>
        <taxon>Mucorineae</taxon>
        <taxon>Rhizopodaceae</taxon>
        <taxon>Rhizopus</taxon>
    </lineage>
</organism>
<accession>A0A1X0QRL6</accession>
<evidence type="ECO:0000256" key="1">
    <source>
        <dbReference type="SAM" id="Phobius"/>
    </source>
</evidence>
<gene>
    <name evidence="2" type="ORF">BCV72DRAFT_53565</name>
</gene>
<feature type="transmembrane region" description="Helical" evidence="1">
    <location>
        <begin position="25"/>
        <end position="44"/>
    </location>
</feature>
<protein>
    <submittedName>
        <fullName evidence="2">Uncharacterized protein</fullName>
    </submittedName>
</protein>
<name>A0A1X0QRL6_RHIZD</name>
<keyword evidence="1" id="KW-1133">Transmembrane helix</keyword>
<keyword evidence="1" id="KW-0472">Membrane</keyword>
<dbReference type="Proteomes" id="UP000242414">
    <property type="component" value="Unassembled WGS sequence"/>
</dbReference>
<reference evidence="2" key="1">
    <citation type="journal article" date="2016" name="Proc. Natl. Acad. Sci. U.S.A.">
        <title>Lipid metabolic changes in an early divergent fungus govern the establishment of a mutualistic symbiosis with endobacteria.</title>
        <authorList>
            <person name="Lastovetsky O.A."/>
            <person name="Gaspar M.L."/>
            <person name="Mondo S.J."/>
            <person name="LaButti K.M."/>
            <person name="Sandor L."/>
            <person name="Grigoriev I.V."/>
            <person name="Henry S.A."/>
            <person name="Pawlowska T.E."/>
        </authorList>
    </citation>
    <scope>NUCLEOTIDE SEQUENCE [LARGE SCALE GENOMIC DNA]</scope>
    <source>
        <strain evidence="2">ATCC 52814</strain>
    </source>
</reference>
<proteinExistence type="predicted"/>
<dbReference type="EMBL" id="KV922054">
    <property type="protein sequence ID" value="ORE02377.1"/>
    <property type="molecule type" value="Genomic_DNA"/>
</dbReference>
<sequence length="53" mass="6291">MLVCLSIREKDIQNRKRTFSHSSSLFLPFISIPWSDLFILLCYFDVMGDRTIH</sequence>
<evidence type="ECO:0000313" key="2">
    <source>
        <dbReference type="EMBL" id="ORE02377.1"/>
    </source>
</evidence>
<dbReference type="VEuPathDB" id="FungiDB:BCV72DRAFT_53565"/>